<dbReference type="InterPro" id="IPR011990">
    <property type="entry name" value="TPR-like_helical_dom_sf"/>
</dbReference>
<keyword evidence="2" id="KW-1185">Reference proteome</keyword>
<dbReference type="AlphaFoldDB" id="A0AAE4AYN1"/>
<dbReference type="PANTHER" id="PTHR47691:SF3">
    <property type="entry name" value="HTH-TYPE TRANSCRIPTIONAL REGULATOR RV0890C-RELATED"/>
    <property type="match status" value="1"/>
</dbReference>
<dbReference type="PANTHER" id="PTHR47691">
    <property type="entry name" value="REGULATOR-RELATED"/>
    <property type="match status" value="1"/>
</dbReference>
<gene>
    <name evidence="1" type="ORF">J2S42_003600</name>
</gene>
<accession>A0AAE4AYN1</accession>
<dbReference type="RefSeq" id="WP_307240619.1">
    <property type="nucleotide sequence ID" value="NZ_JAUSUZ010000001.1"/>
</dbReference>
<dbReference type="SUPFAM" id="SSF48452">
    <property type="entry name" value="TPR-like"/>
    <property type="match status" value="1"/>
</dbReference>
<proteinExistence type="predicted"/>
<sequence>MMADLALPGYEGLDRETARCFRLLVCHPGPDLSVDAAAAIVGCTPRTAARRCAQLVAAGLAAAAPAGDGMPARYGVPAEIGQQACAIADTAADRDELRARLAQWYLAGAHTADTVLTPWRRRDRIRITGLPADVVRLPSYDAALEWLEAEQDSLAAVVTGLAGRQPLLAWQIADAMWPLYLLRGTPVLRRRLEQTALDCAEQLADPRRIAQALLRYGETLHAQGEQTQALALLRASRDAATRSHDMWGIAAATEAMAMTANSMGAHDEAYYLLTPQRLVFRSLHDLRRAALTELHLAAVHRARGELDQALAALTAAETLLDAPGTPADPYARALVQIAHGEILIARGDHDTARELLVGALVTTTTLHALSGQAQALRHLGELALAQGDTALALTRLHAAVRLFTAHGSHHEAGAVNALIAAASRTRRHPTRRRD</sequence>
<name>A0AAE4AYN1_9ACTN</name>
<protein>
    <submittedName>
        <fullName evidence="1">Tetratricopeptide (TPR) repeat protein</fullName>
    </submittedName>
</protein>
<dbReference type="Proteomes" id="UP001240236">
    <property type="component" value="Unassembled WGS sequence"/>
</dbReference>
<evidence type="ECO:0000313" key="1">
    <source>
        <dbReference type="EMBL" id="MDQ0366931.1"/>
    </source>
</evidence>
<reference evidence="1 2" key="1">
    <citation type="submission" date="2023-07" db="EMBL/GenBank/DDBJ databases">
        <title>Sequencing the genomes of 1000 actinobacteria strains.</title>
        <authorList>
            <person name="Klenk H.-P."/>
        </authorList>
    </citation>
    <scope>NUCLEOTIDE SEQUENCE [LARGE SCALE GENOMIC DNA]</scope>
    <source>
        <strain evidence="1 2">DSM 44709</strain>
    </source>
</reference>
<organism evidence="1 2">
    <name type="scientific">Catenuloplanes indicus</name>
    <dbReference type="NCBI Taxonomy" id="137267"/>
    <lineage>
        <taxon>Bacteria</taxon>
        <taxon>Bacillati</taxon>
        <taxon>Actinomycetota</taxon>
        <taxon>Actinomycetes</taxon>
        <taxon>Micromonosporales</taxon>
        <taxon>Micromonosporaceae</taxon>
        <taxon>Catenuloplanes</taxon>
    </lineage>
</organism>
<dbReference type="Gene3D" id="1.25.40.10">
    <property type="entry name" value="Tetratricopeptide repeat domain"/>
    <property type="match status" value="1"/>
</dbReference>
<dbReference type="EMBL" id="JAUSUZ010000001">
    <property type="protein sequence ID" value="MDQ0366931.1"/>
    <property type="molecule type" value="Genomic_DNA"/>
</dbReference>
<evidence type="ECO:0000313" key="2">
    <source>
        <dbReference type="Proteomes" id="UP001240236"/>
    </source>
</evidence>
<comment type="caution">
    <text evidence="1">The sequence shown here is derived from an EMBL/GenBank/DDBJ whole genome shotgun (WGS) entry which is preliminary data.</text>
</comment>